<feature type="region of interest" description="Disordered" evidence="1">
    <location>
        <begin position="1"/>
        <end position="26"/>
    </location>
</feature>
<protein>
    <submittedName>
        <fullName evidence="2">Uncharacterized protein</fullName>
    </submittedName>
</protein>
<name>A0A165Q6X1_9APHY</name>
<dbReference type="AlphaFoldDB" id="A0A165Q6X1"/>
<accession>A0A165Q6X1</accession>
<feature type="region of interest" description="Disordered" evidence="1">
    <location>
        <begin position="100"/>
        <end position="139"/>
    </location>
</feature>
<evidence type="ECO:0000313" key="2">
    <source>
        <dbReference type="EMBL" id="KZT69087.1"/>
    </source>
</evidence>
<dbReference type="Proteomes" id="UP000076727">
    <property type="component" value="Unassembled WGS sequence"/>
</dbReference>
<keyword evidence="3" id="KW-1185">Reference proteome</keyword>
<reference evidence="2 3" key="1">
    <citation type="journal article" date="2016" name="Mol. Biol. Evol.">
        <title>Comparative Genomics of Early-Diverging Mushroom-Forming Fungi Provides Insights into the Origins of Lignocellulose Decay Capabilities.</title>
        <authorList>
            <person name="Nagy L.G."/>
            <person name="Riley R."/>
            <person name="Tritt A."/>
            <person name="Adam C."/>
            <person name="Daum C."/>
            <person name="Floudas D."/>
            <person name="Sun H."/>
            <person name="Yadav J.S."/>
            <person name="Pangilinan J."/>
            <person name="Larsson K.H."/>
            <person name="Matsuura K."/>
            <person name="Barry K."/>
            <person name="Labutti K."/>
            <person name="Kuo R."/>
            <person name="Ohm R.A."/>
            <person name="Bhattacharya S.S."/>
            <person name="Shirouzu T."/>
            <person name="Yoshinaga Y."/>
            <person name="Martin F.M."/>
            <person name="Grigoriev I.V."/>
            <person name="Hibbett D.S."/>
        </authorList>
    </citation>
    <scope>NUCLEOTIDE SEQUENCE [LARGE SCALE GENOMIC DNA]</scope>
    <source>
        <strain evidence="2 3">L-15889</strain>
    </source>
</reference>
<sequence length="174" mass="18875">MSSPITIPRTPSPATSRSPSGSLTGVYVPVHKRRVVDPEVRMASHAGSAATEVMNGHPIQKQPSFVYQVNQLRALAASRLVGVSPAQQSQLEELRAFISPRTESAPNNGGAGTRDARRRRAGRRASNAKKLQTEVHVDVESRRRRHGAWGWAAHEGAGESWRHPDGPVAVEVRA</sequence>
<dbReference type="EMBL" id="KV429060">
    <property type="protein sequence ID" value="KZT69087.1"/>
    <property type="molecule type" value="Genomic_DNA"/>
</dbReference>
<organism evidence="2 3">
    <name type="scientific">Daedalea quercina L-15889</name>
    <dbReference type="NCBI Taxonomy" id="1314783"/>
    <lineage>
        <taxon>Eukaryota</taxon>
        <taxon>Fungi</taxon>
        <taxon>Dikarya</taxon>
        <taxon>Basidiomycota</taxon>
        <taxon>Agaricomycotina</taxon>
        <taxon>Agaricomycetes</taxon>
        <taxon>Polyporales</taxon>
        <taxon>Fomitopsis</taxon>
    </lineage>
</organism>
<gene>
    <name evidence="2" type="ORF">DAEQUDRAFT_726943</name>
</gene>
<feature type="compositionally biased region" description="Basic residues" evidence="1">
    <location>
        <begin position="116"/>
        <end position="127"/>
    </location>
</feature>
<evidence type="ECO:0000313" key="3">
    <source>
        <dbReference type="Proteomes" id="UP000076727"/>
    </source>
</evidence>
<feature type="compositionally biased region" description="Low complexity" evidence="1">
    <location>
        <begin position="1"/>
        <end position="20"/>
    </location>
</feature>
<evidence type="ECO:0000256" key="1">
    <source>
        <dbReference type="SAM" id="MobiDB-lite"/>
    </source>
</evidence>
<proteinExistence type="predicted"/>
<dbReference type="OrthoDB" id="2802943at2759"/>